<organism evidence="1 2">
    <name type="scientific">Ramazzottius varieornatus</name>
    <name type="common">Water bear</name>
    <name type="synonym">Tardigrade</name>
    <dbReference type="NCBI Taxonomy" id="947166"/>
    <lineage>
        <taxon>Eukaryota</taxon>
        <taxon>Metazoa</taxon>
        <taxon>Ecdysozoa</taxon>
        <taxon>Tardigrada</taxon>
        <taxon>Eutardigrada</taxon>
        <taxon>Parachela</taxon>
        <taxon>Hypsibioidea</taxon>
        <taxon>Ramazzottiidae</taxon>
        <taxon>Ramazzottius</taxon>
    </lineage>
</organism>
<gene>
    <name evidence="1" type="primary">RvY_18544-1</name>
    <name evidence="1" type="synonym">RvY_18544.1</name>
    <name evidence="1" type="ORF">RvY_18544</name>
</gene>
<dbReference type="EMBL" id="BDGG01000019">
    <property type="protein sequence ID" value="GAV08925.1"/>
    <property type="molecule type" value="Genomic_DNA"/>
</dbReference>
<dbReference type="Proteomes" id="UP000186922">
    <property type="component" value="Unassembled WGS sequence"/>
</dbReference>
<dbReference type="AlphaFoldDB" id="A0A1D1W661"/>
<keyword evidence="2" id="KW-1185">Reference proteome</keyword>
<reference evidence="1 2" key="1">
    <citation type="journal article" date="2016" name="Nat. Commun.">
        <title>Extremotolerant tardigrade genome and improved radiotolerance of human cultured cells by tardigrade-unique protein.</title>
        <authorList>
            <person name="Hashimoto T."/>
            <person name="Horikawa D.D."/>
            <person name="Saito Y."/>
            <person name="Kuwahara H."/>
            <person name="Kozuka-Hata H."/>
            <person name="Shin-I T."/>
            <person name="Minakuchi Y."/>
            <person name="Ohishi K."/>
            <person name="Motoyama A."/>
            <person name="Aizu T."/>
            <person name="Enomoto A."/>
            <person name="Kondo K."/>
            <person name="Tanaka S."/>
            <person name="Hara Y."/>
            <person name="Koshikawa S."/>
            <person name="Sagara H."/>
            <person name="Miura T."/>
            <person name="Yokobori S."/>
            <person name="Miyagawa K."/>
            <person name="Suzuki Y."/>
            <person name="Kubo T."/>
            <person name="Oyama M."/>
            <person name="Kohara Y."/>
            <person name="Fujiyama A."/>
            <person name="Arakawa K."/>
            <person name="Katayama T."/>
            <person name="Toyoda A."/>
            <person name="Kunieda T."/>
        </authorList>
    </citation>
    <scope>NUCLEOTIDE SEQUENCE [LARGE SCALE GENOMIC DNA]</scope>
    <source>
        <strain evidence="1 2">YOKOZUNA-1</strain>
    </source>
</reference>
<protein>
    <submittedName>
        <fullName evidence="1">Uncharacterized protein</fullName>
    </submittedName>
</protein>
<name>A0A1D1W661_RAMVA</name>
<proteinExistence type="predicted"/>
<evidence type="ECO:0000313" key="2">
    <source>
        <dbReference type="Proteomes" id="UP000186922"/>
    </source>
</evidence>
<accession>A0A1D1W661</accession>
<sequence>MIFQLLSRQPKRHVHVEHRLFCHRDGKRTEQLSIEADIDAERIRRTLRKISTYESRQFIKLNSNKNSAYLIYPTRKYGDNQKISIPTFRTHFRRYSRVSSI</sequence>
<comment type="caution">
    <text evidence="1">The sequence shown here is derived from an EMBL/GenBank/DDBJ whole genome shotgun (WGS) entry which is preliminary data.</text>
</comment>
<evidence type="ECO:0000313" key="1">
    <source>
        <dbReference type="EMBL" id="GAV08925.1"/>
    </source>
</evidence>